<dbReference type="AlphaFoldDB" id="E1IB94"/>
<accession>E1IB94</accession>
<protein>
    <submittedName>
        <fullName evidence="1">Uncharacterized protein</fullName>
    </submittedName>
</protein>
<reference evidence="1 2" key="1">
    <citation type="journal article" date="2011" name="J. Bacteriol.">
        <title>Draft genome sequence of the anoxygenic filamentous phototrophic bacterium Oscillochloris trichoides subsp. DG-6.</title>
        <authorList>
            <person name="Kuznetsov B.B."/>
            <person name="Ivanovsky R.N."/>
            <person name="Keppen O.I."/>
            <person name="Sukhacheva M.V."/>
            <person name="Bumazhkin B.K."/>
            <person name="Patutina E.O."/>
            <person name="Beletsky A.V."/>
            <person name="Mardanov A.V."/>
            <person name="Baslerov R.V."/>
            <person name="Panteleeva A.N."/>
            <person name="Kolganova T.V."/>
            <person name="Ravin N.V."/>
            <person name="Skryabin K.G."/>
        </authorList>
    </citation>
    <scope>NUCLEOTIDE SEQUENCE [LARGE SCALE GENOMIC DNA]</scope>
    <source>
        <strain evidence="1 2">DG-6</strain>
    </source>
</reference>
<comment type="caution">
    <text evidence="1">The sequence shown here is derived from an EMBL/GenBank/DDBJ whole genome shotgun (WGS) entry which is preliminary data.</text>
</comment>
<dbReference type="eggNOG" id="ENOG5030TA0">
    <property type="taxonomic scope" value="Bacteria"/>
</dbReference>
<organism evidence="1 2">
    <name type="scientific">Oscillochloris trichoides DG-6</name>
    <dbReference type="NCBI Taxonomy" id="765420"/>
    <lineage>
        <taxon>Bacteria</taxon>
        <taxon>Bacillati</taxon>
        <taxon>Chloroflexota</taxon>
        <taxon>Chloroflexia</taxon>
        <taxon>Chloroflexales</taxon>
        <taxon>Chloroflexineae</taxon>
        <taxon>Oscillochloridaceae</taxon>
        <taxon>Oscillochloris</taxon>
    </lineage>
</organism>
<dbReference type="Gene3D" id="2.60.40.1930">
    <property type="match status" value="1"/>
</dbReference>
<dbReference type="STRING" id="765420.OSCT_0595"/>
<sequence length="617" mass="66144">MYEGYMSKRSLSLLPLIALVALIGSLLAVAPVRAAGGTVTPSSGGLGTRFHFTASGFTAREWVHFWATGPDGRSYPRYPSLKAEMDGSVVWSWDVEAGMRNGQWTMTAMGTDSDVRVEIPFTLVDVPPVVLPATVTPSSGPRGTTFSFTMGGMVPGERLGAWLTQPDGRSRDFVPGEEFRAYADRNGATSWLWVAPSDAQLGQWQATLRGLDSGREVSVGFVITGEPQAGPSRYVEPEAGPPGTTFTVVVGGLNPEEEAGSWLTRPDGSSVAATPYLRANLQGVVTWTWTAPGDAPGGMWQAVTKGQDSQIQVALPFTVGGSNPTPPDPNVVQVRLSSSSVQPGATITVEASGFAADEDLSYWATRPDGLPVHSQEKITANGQGAASWKYQVPQNAVAGQWTMTVRGDDSRRSAQATFMVQAADPGSSVTPSSGPPGTTFTFTAGGFLDDYEKVFFWFVDPNGRSVDGPEEKNSDNNNRVTWTWTAPKDALGGQWQAVALGESSRVQRIIPFTINNDQNPSGPGAAVNPERGAPGTTFTFTASGYEKDERVGYWLNQPDGTIIRFDRELIANRDGVVTWTWTAPATAQRGLYTMAARSSQNDKVNNDVSYTIRFTVE</sequence>
<keyword evidence="2" id="KW-1185">Reference proteome</keyword>
<dbReference type="HOGENOM" id="CLU_442681_0_0_0"/>
<name>E1IB94_9CHLR</name>
<dbReference type="Proteomes" id="UP000054010">
    <property type="component" value="Unassembled WGS sequence"/>
</dbReference>
<evidence type="ECO:0000313" key="1">
    <source>
        <dbReference type="EMBL" id="EFO81579.1"/>
    </source>
</evidence>
<evidence type="ECO:0000313" key="2">
    <source>
        <dbReference type="Proteomes" id="UP000054010"/>
    </source>
</evidence>
<gene>
    <name evidence="1" type="ORF">OSCT_0595</name>
</gene>
<proteinExistence type="predicted"/>
<dbReference type="EMBL" id="ADVR01000010">
    <property type="protein sequence ID" value="EFO81579.1"/>
    <property type="molecule type" value="Genomic_DNA"/>
</dbReference>